<organism evidence="1 2">
    <name type="scientific">Novosphingobium decolorationis</name>
    <dbReference type="NCBI Taxonomy" id="2698673"/>
    <lineage>
        <taxon>Bacteria</taxon>
        <taxon>Pseudomonadati</taxon>
        <taxon>Pseudomonadota</taxon>
        <taxon>Alphaproteobacteria</taxon>
        <taxon>Sphingomonadales</taxon>
        <taxon>Sphingomonadaceae</taxon>
        <taxon>Novosphingobium</taxon>
    </lineage>
</organism>
<evidence type="ECO:0000313" key="1">
    <source>
        <dbReference type="EMBL" id="QVM84799.1"/>
    </source>
</evidence>
<name>A0ABX8E884_9SPHN</name>
<accession>A0ABX8E884</accession>
<proteinExistence type="predicted"/>
<gene>
    <name evidence="1" type="ORF">HT578_14935</name>
</gene>
<keyword evidence="2" id="KW-1185">Reference proteome</keyword>
<sequence>MARQARAIEPSQGAFPLRAIHDLSGLIKYAGREPWKTRLEECLEEHFGPAADELDVDFDELLDIVGPHWEGPLWGCAFEDLIGREFDGENLADDYLKRRGWNEKASVKAYIKALRQTPMSLYEVSDIVPGKSMRLRDLLQDGEPVTVEERSASSSLHNWDRIATRLIVGRGGAVISGALLAFSPDGSEQLIDGFTKIGAQPDPDFDFDVTDRAVLLRHSAPVITSTWLLDAAGVLGPPMPDLVNSDGDDILFHRLVFPLPKGVTQKQIAARFQTLPTLSPASAKFWNWLEDKRVKSRRPKQPGAQMLASTMDDGSTILGNAELAGRFLTIEVNSAERAQRARDLFIPLLGDLVQAPLTEIRTVAQMMAEQRQVRDETAEPEIPAAEMQRIVRDMMDRQYRQVLDEPVPALGDKTPRQAVRTKAGRAQVVEWLKYLENGTAKSGNEQMAGYSFAWMWEELGVADLRK</sequence>
<dbReference type="EMBL" id="CP054856">
    <property type="protein sequence ID" value="QVM84799.1"/>
    <property type="molecule type" value="Genomic_DNA"/>
</dbReference>
<dbReference type="Pfam" id="PF25948">
    <property type="entry name" value="DUF7986"/>
    <property type="match status" value="1"/>
</dbReference>
<protein>
    <submittedName>
        <fullName evidence="1">DUF2384 domain-containing protein</fullName>
    </submittedName>
</protein>
<dbReference type="Proteomes" id="UP000677126">
    <property type="component" value="Chromosome"/>
</dbReference>
<evidence type="ECO:0000313" key="2">
    <source>
        <dbReference type="Proteomes" id="UP000677126"/>
    </source>
</evidence>
<reference evidence="1 2" key="1">
    <citation type="journal article" date="2021" name="Int. J. Syst. Evol. Microbiol.">
        <title>Novosphingobium decolorationis sp. nov., an aniline blue-decolourizing bacterium isolated from East Pacific sediment.</title>
        <authorList>
            <person name="Chen X."/>
            <person name="Dong B."/>
            <person name="Chen T."/>
            <person name="Ren N."/>
            <person name="Wang J."/>
            <person name="Xu Y."/>
            <person name="Yang J."/>
            <person name="Zhu S."/>
            <person name="Chen J."/>
        </authorList>
    </citation>
    <scope>NUCLEOTIDE SEQUENCE [LARGE SCALE GENOMIC DNA]</scope>
    <source>
        <strain evidence="1 2">502str22</strain>
    </source>
</reference>
<dbReference type="InterPro" id="IPR058292">
    <property type="entry name" value="DUF7986"/>
</dbReference>